<dbReference type="EMBL" id="JAZGSY010000003">
    <property type="protein sequence ID" value="KAL1844207.1"/>
    <property type="molecule type" value="Genomic_DNA"/>
</dbReference>
<accession>A0ABR3VR21</accession>
<evidence type="ECO:0000313" key="1">
    <source>
        <dbReference type="EMBL" id="KAL1844207.1"/>
    </source>
</evidence>
<evidence type="ECO:0000313" key="2">
    <source>
        <dbReference type="Proteomes" id="UP001583172"/>
    </source>
</evidence>
<protein>
    <recommendedName>
        <fullName evidence="3">F-box domain-containing protein</fullName>
    </recommendedName>
</protein>
<name>A0ABR3VR21_HUMIN</name>
<reference evidence="1 2" key="1">
    <citation type="journal article" date="2024" name="Commun. Biol.">
        <title>Comparative genomic analysis of thermophilic fungi reveals convergent evolutionary adaptations and gene losses.</title>
        <authorList>
            <person name="Steindorff A.S."/>
            <person name="Aguilar-Pontes M.V."/>
            <person name="Robinson A.J."/>
            <person name="Andreopoulos B."/>
            <person name="LaButti K."/>
            <person name="Kuo A."/>
            <person name="Mondo S."/>
            <person name="Riley R."/>
            <person name="Otillar R."/>
            <person name="Haridas S."/>
            <person name="Lipzen A."/>
            <person name="Grimwood J."/>
            <person name="Schmutz J."/>
            <person name="Clum A."/>
            <person name="Reid I.D."/>
            <person name="Moisan M.C."/>
            <person name="Butler G."/>
            <person name="Nguyen T.T.M."/>
            <person name="Dewar K."/>
            <person name="Conant G."/>
            <person name="Drula E."/>
            <person name="Henrissat B."/>
            <person name="Hansel C."/>
            <person name="Singer S."/>
            <person name="Hutchinson M.I."/>
            <person name="de Vries R.P."/>
            <person name="Natvig D.O."/>
            <person name="Powell A.J."/>
            <person name="Tsang A."/>
            <person name="Grigoriev I.V."/>
        </authorList>
    </citation>
    <scope>NUCLEOTIDE SEQUENCE [LARGE SCALE GENOMIC DNA]</scope>
    <source>
        <strain evidence="1 2">CBS 620.91</strain>
    </source>
</reference>
<sequence length="306" mass="35281">MTTIDSLPSEILDSIVDLFCHDSNKDDVFFSGLRTLLFGSSMTYGPNRCVNRSTLAAICLTSRRLNAAATRHLYHHLYTPRWWLLMRTLVTRPDLARHARSLRVTYATKPLRNEIRGALRKHLLARRHRQCLNRLLSPHGTRGSERLGGIRRRYTPIRRNVDDIYDHYDLFMSAALDGLISLVPQIESLGFDPQYCRHLFSFKAPLSALRHLSVTMTDWLRFFRVTPVEKAVKENLSSLAMFGLAEAGDLILNLAPRMRQVCLDVSLKTDWHGYWEEDTAKELGVKLAERGIRFEFIDAKRPNEET</sequence>
<dbReference type="Proteomes" id="UP001583172">
    <property type="component" value="Unassembled WGS sequence"/>
</dbReference>
<organism evidence="1 2">
    <name type="scientific">Humicola insolens</name>
    <name type="common">Soft-rot fungus</name>
    <dbReference type="NCBI Taxonomy" id="85995"/>
    <lineage>
        <taxon>Eukaryota</taxon>
        <taxon>Fungi</taxon>
        <taxon>Dikarya</taxon>
        <taxon>Ascomycota</taxon>
        <taxon>Pezizomycotina</taxon>
        <taxon>Sordariomycetes</taxon>
        <taxon>Sordariomycetidae</taxon>
        <taxon>Sordariales</taxon>
        <taxon>Chaetomiaceae</taxon>
        <taxon>Mycothermus</taxon>
    </lineage>
</organism>
<gene>
    <name evidence="1" type="ORF">VTJ49DRAFT_3863</name>
</gene>
<proteinExistence type="predicted"/>
<comment type="caution">
    <text evidence="1">The sequence shown here is derived from an EMBL/GenBank/DDBJ whole genome shotgun (WGS) entry which is preliminary data.</text>
</comment>
<evidence type="ECO:0008006" key="3">
    <source>
        <dbReference type="Google" id="ProtNLM"/>
    </source>
</evidence>
<keyword evidence="2" id="KW-1185">Reference proteome</keyword>